<dbReference type="AlphaFoldDB" id="A0A3S0K1V5"/>
<name>A0A3S0K1V5_9BACT</name>
<evidence type="ECO:0000256" key="1">
    <source>
        <dbReference type="SAM" id="Phobius"/>
    </source>
</evidence>
<reference evidence="2 3" key="1">
    <citation type="submission" date="2018-12" db="EMBL/GenBank/DDBJ databases">
        <title>Hymenobacter gummosus sp. nov., isolated from a spring.</title>
        <authorList>
            <person name="Nie L."/>
        </authorList>
    </citation>
    <scope>NUCLEOTIDE SEQUENCE [LARGE SCALE GENOMIC DNA]</scope>
    <source>
        <strain evidence="2 3">KCTC 52166</strain>
    </source>
</reference>
<protein>
    <submittedName>
        <fullName evidence="2">Uncharacterized protein</fullName>
    </submittedName>
</protein>
<organism evidence="2 3">
    <name type="scientific">Hymenobacter gummosus</name>
    <dbReference type="NCBI Taxonomy" id="1776032"/>
    <lineage>
        <taxon>Bacteria</taxon>
        <taxon>Pseudomonadati</taxon>
        <taxon>Bacteroidota</taxon>
        <taxon>Cytophagia</taxon>
        <taxon>Cytophagales</taxon>
        <taxon>Hymenobacteraceae</taxon>
        <taxon>Hymenobacter</taxon>
    </lineage>
</organism>
<keyword evidence="1" id="KW-0812">Transmembrane</keyword>
<proteinExistence type="predicted"/>
<keyword evidence="1" id="KW-0472">Membrane</keyword>
<gene>
    <name evidence="2" type="ORF">EJV47_22910</name>
</gene>
<evidence type="ECO:0000313" key="3">
    <source>
        <dbReference type="Proteomes" id="UP000282184"/>
    </source>
</evidence>
<sequence length="67" mass="7734">MKLYIALAILFMPLFVMLYAVITAPPEEGGPKRTYTVWSVLAGLFALVFEVFSSAFARRRNKYKNWE</sequence>
<accession>A0A3S0K1V5</accession>
<dbReference type="RefSeq" id="WP_126695548.1">
    <property type="nucleotide sequence ID" value="NZ_RXOF01000017.1"/>
</dbReference>
<comment type="caution">
    <text evidence="2">The sequence shown here is derived from an EMBL/GenBank/DDBJ whole genome shotgun (WGS) entry which is preliminary data.</text>
</comment>
<dbReference type="EMBL" id="RXOF01000017">
    <property type="protein sequence ID" value="RTQ46012.1"/>
    <property type="molecule type" value="Genomic_DNA"/>
</dbReference>
<keyword evidence="1" id="KW-1133">Transmembrane helix</keyword>
<feature type="transmembrane region" description="Helical" evidence="1">
    <location>
        <begin position="36"/>
        <end position="57"/>
    </location>
</feature>
<keyword evidence="3" id="KW-1185">Reference proteome</keyword>
<dbReference type="Proteomes" id="UP000282184">
    <property type="component" value="Unassembled WGS sequence"/>
</dbReference>
<evidence type="ECO:0000313" key="2">
    <source>
        <dbReference type="EMBL" id="RTQ46012.1"/>
    </source>
</evidence>